<evidence type="ECO:0000313" key="3">
    <source>
        <dbReference type="Proteomes" id="UP001595640"/>
    </source>
</evidence>
<comment type="caution">
    <text evidence="2">The sequence shown here is derived from an EMBL/GenBank/DDBJ whole genome shotgun (WGS) entry which is preliminary data.</text>
</comment>
<dbReference type="InterPro" id="IPR026268">
    <property type="entry name" value="RseC"/>
</dbReference>
<dbReference type="EMBL" id="JBHRUH010000031">
    <property type="protein sequence ID" value="MFC3293781.1"/>
    <property type="molecule type" value="Genomic_DNA"/>
</dbReference>
<protein>
    <submittedName>
        <fullName evidence="2">SoxR reducing system RseC family protein</fullName>
    </submittedName>
</protein>
<keyword evidence="1" id="KW-0812">Transmembrane</keyword>
<dbReference type="Proteomes" id="UP001595640">
    <property type="component" value="Unassembled WGS sequence"/>
</dbReference>
<keyword evidence="1" id="KW-1133">Transmembrane helix</keyword>
<dbReference type="PANTHER" id="PTHR35867:SF1">
    <property type="entry name" value="PROTEIN RSEC"/>
    <property type="match status" value="1"/>
</dbReference>
<name>A0ABV7M4E0_9GAMM</name>
<dbReference type="Pfam" id="PF04246">
    <property type="entry name" value="RseC_MucC"/>
    <property type="match status" value="1"/>
</dbReference>
<dbReference type="PANTHER" id="PTHR35867">
    <property type="entry name" value="PROTEIN RSEC"/>
    <property type="match status" value="1"/>
</dbReference>
<evidence type="ECO:0000313" key="2">
    <source>
        <dbReference type="EMBL" id="MFC3293781.1"/>
    </source>
</evidence>
<proteinExistence type="predicted"/>
<sequence length="151" mass="16320">MTERGADAAWLDTPALVVDVFAGGVWVETLQQASCHGCTGRTSCGMGLLSRWRSHPRLQIATPGTYQVGDIVRVRIPVRGFLSAALTVYAWPLGLALVSGGVAETLSTPGHVIVPLVFVGGLLFGVCIARWIGWRWSHRYRPHLLVDKAST</sequence>
<feature type="transmembrane region" description="Helical" evidence="1">
    <location>
        <begin position="81"/>
        <end position="100"/>
    </location>
</feature>
<dbReference type="RefSeq" id="WP_019018687.1">
    <property type="nucleotide sequence ID" value="NZ_BMXD01000001.1"/>
</dbReference>
<accession>A0ABV7M4E0</accession>
<dbReference type="InterPro" id="IPR007359">
    <property type="entry name" value="SigmaE_reg_RseC_MucC"/>
</dbReference>
<gene>
    <name evidence="2" type="ORF">ACFOEI_17155</name>
</gene>
<feature type="transmembrane region" description="Helical" evidence="1">
    <location>
        <begin position="112"/>
        <end position="132"/>
    </location>
</feature>
<evidence type="ECO:0000256" key="1">
    <source>
        <dbReference type="SAM" id="Phobius"/>
    </source>
</evidence>
<reference evidence="3" key="1">
    <citation type="journal article" date="2019" name="Int. J. Syst. Evol. Microbiol.">
        <title>The Global Catalogue of Microorganisms (GCM) 10K type strain sequencing project: providing services to taxonomists for standard genome sequencing and annotation.</title>
        <authorList>
            <consortium name="The Broad Institute Genomics Platform"/>
            <consortium name="The Broad Institute Genome Sequencing Center for Infectious Disease"/>
            <person name="Wu L."/>
            <person name="Ma J."/>
        </authorList>
    </citation>
    <scope>NUCLEOTIDE SEQUENCE [LARGE SCALE GENOMIC DNA]</scope>
    <source>
        <strain evidence="3">KCTC 12847</strain>
    </source>
</reference>
<keyword evidence="3" id="KW-1185">Reference proteome</keyword>
<dbReference type="PIRSF" id="PIRSF004923">
    <property type="entry name" value="RseC"/>
    <property type="match status" value="1"/>
</dbReference>
<organism evidence="2 3">
    <name type="scientific">Modicisalibacter luteus</name>
    <dbReference type="NCBI Taxonomy" id="453962"/>
    <lineage>
        <taxon>Bacteria</taxon>
        <taxon>Pseudomonadati</taxon>
        <taxon>Pseudomonadota</taxon>
        <taxon>Gammaproteobacteria</taxon>
        <taxon>Oceanospirillales</taxon>
        <taxon>Halomonadaceae</taxon>
        <taxon>Modicisalibacter</taxon>
    </lineage>
</organism>
<keyword evidence="1" id="KW-0472">Membrane</keyword>